<dbReference type="AlphaFoldDB" id="A0A699KIH0"/>
<protein>
    <submittedName>
        <fullName evidence="2">Reverse transcriptase domain-containing protein</fullName>
    </submittedName>
</protein>
<reference evidence="2" key="1">
    <citation type="journal article" date="2019" name="Sci. Rep.">
        <title>Draft genome of Tanacetum cinerariifolium, the natural source of mosquito coil.</title>
        <authorList>
            <person name="Yamashiro T."/>
            <person name="Shiraishi A."/>
            <person name="Satake H."/>
            <person name="Nakayama K."/>
        </authorList>
    </citation>
    <scope>NUCLEOTIDE SEQUENCE</scope>
</reference>
<feature type="non-terminal residue" evidence="2">
    <location>
        <position position="130"/>
    </location>
</feature>
<feature type="region of interest" description="Disordered" evidence="1">
    <location>
        <begin position="70"/>
        <end position="90"/>
    </location>
</feature>
<feature type="compositionally biased region" description="Low complexity" evidence="1">
    <location>
        <begin position="105"/>
        <end position="124"/>
    </location>
</feature>
<name>A0A699KIH0_TANCI</name>
<keyword evidence="2" id="KW-0548">Nucleotidyltransferase</keyword>
<accession>A0A699KIH0</accession>
<feature type="non-terminal residue" evidence="2">
    <location>
        <position position="1"/>
    </location>
</feature>
<dbReference type="EMBL" id="BKCJ010510273">
    <property type="protein sequence ID" value="GFA90000.1"/>
    <property type="molecule type" value="Genomic_DNA"/>
</dbReference>
<dbReference type="GO" id="GO:0003964">
    <property type="term" value="F:RNA-directed DNA polymerase activity"/>
    <property type="evidence" value="ECO:0007669"/>
    <property type="project" value="UniProtKB-KW"/>
</dbReference>
<evidence type="ECO:0000256" key="1">
    <source>
        <dbReference type="SAM" id="MobiDB-lite"/>
    </source>
</evidence>
<dbReference type="PANTHER" id="PTHR33067">
    <property type="entry name" value="RNA-DIRECTED DNA POLYMERASE-RELATED"/>
    <property type="match status" value="1"/>
</dbReference>
<keyword evidence="2" id="KW-0808">Transferase</keyword>
<gene>
    <name evidence="2" type="ORF">Tci_661972</name>
</gene>
<dbReference type="Gene3D" id="2.40.70.10">
    <property type="entry name" value="Acid Proteases"/>
    <property type="match status" value="1"/>
</dbReference>
<evidence type="ECO:0000313" key="2">
    <source>
        <dbReference type="EMBL" id="GFA90000.1"/>
    </source>
</evidence>
<feature type="region of interest" description="Disordered" evidence="1">
    <location>
        <begin position="105"/>
        <end position="130"/>
    </location>
</feature>
<organism evidence="2">
    <name type="scientific">Tanacetum cinerariifolium</name>
    <name type="common">Dalmatian daisy</name>
    <name type="synonym">Chrysanthemum cinerariifolium</name>
    <dbReference type="NCBI Taxonomy" id="118510"/>
    <lineage>
        <taxon>Eukaryota</taxon>
        <taxon>Viridiplantae</taxon>
        <taxon>Streptophyta</taxon>
        <taxon>Embryophyta</taxon>
        <taxon>Tracheophyta</taxon>
        <taxon>Spermatophyta</taxon>
        <taxon>Magnoliopsida</taxon>
        <taxon>eudicotyledons</taxon>
        <taxon>Gunneridae</taxon>
        <taxon>Pentapetalae</taxon>
        <taxon>asterids</taxon>
        <taxon>campanulids</taxon>
        <taxon>Asterales</taxon>
        <taxon>Asteraceae</taxon>
        <taxon>Asteroideae</taxon>
        <taxon>Anthemideae</taxon>
        <taxon>Anthemidinae</taxon>
        <taxon>Tanacetum</taxon>
    </lineage>
</organism>
<keyword evidence="2" id="KW-0695">RNA-directed DNA polymerase</keyword>
<dbReference type="InterPro" id="IPR021109">
    <property type="entry name" value="Peptidase_aspartic_dom_sf"/>
</dbReference>
<comment type="caution">
    <text evidence="2">The sequence shown here is derived from an EMBL/GenBank/DDBJ whole genome shotgun (WGS) entry which is preliminary data.</text>
</comment>
<dbReference type="PANTHER" id="PTHR33067:SF35">
    <property type="entry name" value="ASPARTIC PEPTIDASE DDI1-TYPE DOMAIN-CONTAINING PROTEIN"/>
    <property type="match status" value="1"/>
</dbReference>
<proteinExistence type="predicted"/>
<sequence>GIAEDVFVQVGKFTFPANFIVIDYDVDPRVPLILGRPFLRTAHALVDNQDLSTESEVEIINPILKKFTDEPAIDYSPPPGNDDDDNDDLFYLKSDNDEWKKLFDSTLPEESSESSEIATLSSSPFRNEDK</sequence>